<keyword evidence="1" id="KW-1133">Transmembrane helix</keyword>
<evidence type="ECO:0000313" key="5">
    <source>
        <dbReference type="Proteomes" id="UP000473525"/>
    </source>
</evidence>
<feature type="transmembrane region" description="Helical" evidence="1">
    <location>
        <begin position="369"/>
        <end position="391"/>
    </location>
</feature>
<dbReference type="RefSeq" id="WP_157346452.1">
    <property type="nucleotide sequence ID" value="NZ_WSEK01000005.1"/>
</dbReference>
<feature type="transmembrane region" description="Helical" evidence="1">
    <location>
        <begin position="260"/>
        <end position="282"/>
    </location>
</feature>
<dbReference type="InterPro" id="IPR008979">
    <property type="entry name" value="Galactose-bd-like_sf"/>
</dbReference>
<name>A0A6L6XWH1_9ACTN</name>
<dbReference type="Proteomes" id="UP000473525">
    <property type="component" value="Unassembled WGS sequence"/>
</dbReference>
<feature type="transmembrane region" description="Helical" evidence="1">
    <location>
        <begin position="1210"/>
        <end position="1231"/>
    </location>
</feature>
<feature type="domain" description="Arabinofuranosyltransferase D third carbohydrate binding module" evidence="3">
    <location>
        <begin position="884"/>
        <end position="1024"/>
    </location>
</feature>
<dbReference type="SUPFAM" id="SSF49785">
    <property type="entry name" value="Galactose-binding domain-like"/>
    <property type="match status" value="1"/>
</dbReference>
<feature type="transmembrane region" description="Helical" evidence="1">
    <location>
        <begin position="328"/>
        <end position="348"/>
    </location>
</feature>
<evidence type="ECO:0000313" key="4">
    <source>
        <dbReference type="EMBL" id="MVQ51539.1"/>
    </source>
</evidence>
<feature type="transmembrane region" description="Helical" evidence="1">
    <location>
        <begin position="174"/>
        <end position="199"/>
    </location>
</feature>
<organism evidence="4 5">
    <name type="scientific">Nocardioides agri</name>
    <dbReference type="NCBI Taxonomy" id="2682843"/>
    <lineage>
        <taxon>Bacteria</taxon>
        <taxon>Bacillati</taxon>
        <taxon>Actinomycetota</taxon>
        <taxon>Actinomycetes</taxon>
        <taxon>Propionibacteriales</taxon>
        <taxon>Nocardioidaceae</taxon>
        <taxon>Nocardioides</taxon>
    </lineage>
</organism>
<feature type="transmembrane region" description="Helical" evidence="1">
    <location>
        <begin position="125"/>
        <end position="142"/>
    </location>
</feature>
<feature type="domain" description="Alpha-(1-&gt;3)-arabinofuranosyltransferase N-terminal GT-C" evidence="2">
    <location>
        <begin position="265"/>
        <end position="611"/>
    </location>
</feature>
<comment type="caution">
    <text evidence="4">The sequence shown here is derived from an EMBL/GenBank/DDBJ whole genome shotgun (WGS) entry which is preliminary data.</text>
</comment>
<protein>
    <submittedName>
        <fullName evidence="4">DUF3367 domain-containing protein</fullName>
    </submittedName>
</protein>
<evidence type="ECO:0000259" key="2">
    <source>
        <dbReference type="Pfam" id="PF11847"/>
    </source>
</evidence>
<dbReference type="Pfam" id="PF11847">
    <property type="entry name" value="GT-C_AftD"/>
    <property type="match status" value="1"/>
</dbReference>
<feature type="transmembrane region" description="Helical" evidence="1">
    <location>
        <begin position="211"/>
        <end position="231"/>
    </location>
</feature>
<evidence type="ECO:0000259" key="3">
    <source>
        <dbReference type="Pfam" id="PF24607"/>
    </source>
</evidence>
<dbReference type="AlphaFoldDB" id="A0A6L6XWH1"/>
<keyword evidence="5" id="KW-1185">Reference proteome</keyword>
<keyword evidence="1" id="KW-0812">Transmembrane</keyword>
<dbReference type="Gene3D" id="2.60.120.260">
    <property type="entry name" value="Galactose-binding domain-like"/>
    <property type="match status" value="1"/>
</dbReference>
<dbReference type="Pfam" id="PF24607">
    <property type="entry name" value="CBM_AftD"/>
    <property type="match status" value="1"/>
</dbReference>
<feature type="transmembrane region" description="Helical" evidence="1">
    <location>
        <begin position="289"/>
        <end position="308"/>
    </location>
</feature>
<dbReference type="InterPro" id="IPR021798">
    <property type="entry name" value="AftD_N"/>
</dbReference>
<reference evidence="4 5" key="1">
    <citation type="submission" date="2019-12" db="EMBL/GenBank/DDBJ databases">
        <authorList>
            <person name="Huq M.A."/>
        </authorList>
    </citation>
    <scope>NUCLEOTIDE SEQUENCE [LARGE SCALE GENOMIC DNA]</scope>
    <source>
        <strain evidence="4 5">MAH-18</strain>
    </source>
</reference>
<evidence type="ECO:0000256" key="1">
    <source>
        <dbReference type="SAM" id="Phobius"/>
    </source>
</evidence>
<gene>
    <name evidence="4" type="ORF">GON03_20365</name>
</gene>
<dbReference type="GO" id="GO:0016740">
    <property type="term" value="F:transferase activity"/>
    <property type="evidence" value="ECO:0007669"/>
    <property type="project" value="InterPro"/>
</dbReference>
<proteinExistence type="predicted"/>
<keyword evidence="1" id="KW-0472">Membrane</keyword>
<feature type="transmembrane region" description="Helical" evidence="1">
    <location>
        <begin position="87"/>
        <end position="105"/>
    </location>
</feature>
<sequence length="1238" mass="127054">MIARIRTAIVVLFVGVLTLRWSLSQPVSAVTARIAAEPWDAVRSAGDVWTFAGTLGGGTVGGIRELPYAFLVALGTDAGLSAHTVEATWRVVVAVVAVLGAVYLARGLSPDPGTKGTTRESWAPWAGALFFAVGTVLVPTVVRSPGDGLAAACLPWVVAPLLVRGRGWRPSVLSAAWVGLAGVGSIGWALAVLVAGLVAALPRRRADVVGALRWMVLAAAASAWWLVLAAWELRHSADVSAFTSGTVRGEVAAALGRPDLAVLALVTVVGGPIVVALGALLLRSPRLDRVFVAALLSVVAAAALLAWFGARPLPVPAPAVGELPTGAAAPLLGLLGLAGLVAWCPLAADLGHRLTWVRDRRAPRRAAEVAGGVVAVLVGITAFAGVAATVAEPAPVAAEESQLLDLLADWSSTAAPGRALVLPAEVGSSDLPAIGTALGARPWIGRDAEPTSGAGGTTAIDDLISRLVRGDAGPGTSSALRRLGISYVLVRLGGSVDEDRERPTALVRSALDSIGADRVTVLRGPDPDEGSDNRLMDFGVRSLTPQIEVWAPPAVAGGWVYEGEPVAVVGDAGTVSDLAGAGVVRDRAIRLRPGSEEGALVVSDSARRRDVDQRVPLDPYGPDLGVDDPRSVLPTDGAPVTSAVARLEGALRVTASSSAADLDAAHRELGTAPAAAIDDNAFTAWQSRRGSGVGAWWQVEFREPTRVSGTEVQMVRNALSEIAVDEIQVSADDREVSYAVDDEGRVDLGDLGEVKRLRITVTSVAGAVGDDDSIGIVDVTVPGVEVRSPVVLDDTPAAGWLMTVRPASTTQCVPVVPRSDDEAAMATTCSAGLWVNGADISSLDRVVRTSRSTSVVGRAWMVAGNTQDAAALADRIAAPSVMASSTGSAAADLRARPQAAADADLTTAWRPAASDRQPTLTLAWTDLAEVRGLRLLPPTADVGSRPTRVRVTAEVTGRRTGIRGADVVREVDVDTDGAIDLPGIYTRTVTITVLDDTGVPSVNSATGAVQSMPVAVGEVEILGGPAVTYDGSRSQRVACDEGPVVTIDGVEHGIEMDVSPDQIVQGAQVLGTVCGRGRLVAGENRVLLPSTFLWQPRGLILVDAAVDLGAEGATAYSAAGPAPVSTDLLAAGDHADSSPLDLGAGDGTRTLVLPLPAGAGWQASVDGERLDPVTVDGWAQGWVVPAGSGEVDVRYSSGDELVRTALVASAGWAAVLLLLVGLGIGSTVSAIRRPPASR</sequence>
<dbReference type="EMBL" id="WSEK01000005">
    <property type="protein sequence ID" value="MVQ51539.1"/>
    <property type="molecule type" value="Genomic_DNA"/>
</dbReference>
<dbReference type="InterPro" id="IPR056997">
    <property type="entry name" value="CBM_AftD"/>
</dbReference>
<accession>A0A6L6XWH1</accession>